<proteinExistence type="predicted"/>
<dbReference type="GO" id="GO:0030148">
    <property type="term" value="P:sphingolipid biosynthetic process"/>
    <property type="evidence" value="ECO:0007669"/>
    <property type="project" value="TreeGrafter"/>
</dbReference>
<dbReference type="InterPro" id="IPR026841">
    <property type="entry name" value="Aur1/Ipt1"/>
</dbReference>
<dbReference type="GO" id="GO:0070916">
    <property type="term" value="C:inositol phosphoceramide synthase complex"/>
    <property type="evidence" value="ECO:0007669"/>
    <property type="project" value="TreeGrafter"/>
</dbReference>
<dbReference type="PANTHER" id="PTHR31310">
    <property type="match status" value="1"/>
</dbReference>
<comment type="caution">
    <text evidence="8">The sequence shown here is derived from an EMBL/GenBank/DDBJ whole genome shotgun (WGS) entry which is preliminary data.</text>
</comment>
<dbReference type="EMBL" id="JAIXMP010000033">
    <property type="protein sequence ID" value="KAI9250196.1"/>
    <property type="molecule type" value="Genomic_DNA"/>
</dbReference>
<protein>
    <recommendedName>
        <fullName evidence="7">Phosphatidic acid phosphatase type 2/haloperoxidase domain-containing protein</fullName>
    </recommendedName>
</protein>
<feature type="domain" description="Phosphatidic acid phosphatase type 2/haloperoxidase" evidence="7">
    <location>
        <begin position="172"/>
        <end position="307"/>
    </location>
</feature>
<evidence type="ECO:0000259" key="7">
    <source>
        <dbReference type="SMART" id="SM00014"/>
    </source>
</evidence>
<feature type="transmembrane region" description="Helical" evidence="6">
    <location>
        <begin position="32"/>
        <end position="51"/>
    </location>
</feature>
<dbReference type="InterPro" id="IPR000326">
    <property type="entry name" value="PAP2/HPO"/>
</dbReference>
<feature type="transmembrane region" description="Helical" evidence="6">
    <location>
        <begin position="143"/>
        <end position="165"/>
    </location>
</feature>
<evidence type="ECO:0000313" key="8">
    <source>
        <dbReference type="EMBL" id="KAI9250196.1"/>
    </source>
</evidence>
<feature type="transmembrane region" description="Helical" evidence="6">
    <location>
        <begin position="259"/>
        <end position="279"/>
    </location>
</feature>
<dbReference type="CDD" id="cd03386">
    <property type="entry name" value="PAP2_Aur1_like"/>
    <property type="match status" value="1"/>
</dbReference>
<keyword evidence="2 6" id="KW-0812">Transmembrane</keyword>
<evidence type="ECO:0000256" key="3">
    <source>
        <dbReference type="ARBA" id="ARBA00022989"/>
    </source>
</evidence>
<dbReference type="Pfam" id="PF14378">
    <property type="entry name" value="PAP2_3"/>
    <property type="match status" value="1"/>
</dbReference>
<dbReference type="InterPro" id="IPR036938">
    <property type="entry name" value="PAP2/HPO_sf"/>
</dbReference>
<reference evidence="8" key="2">
    <citation type="submission" date="2023-02" db="EMBL/GenBank/DDBJ databases">
        <authorList>
            <consortium name="DOE Joint Genome Institute"/>
            <person name="Mondo S.J."/>
            <person name="Chang Y."/>
            <person name="Wang Y."/>
            <person name="Ahrendt S."/>
            <person name="Andreopoulos W."/>
            <person name="Barry K."/>
            <person name="Beard J."/>
            <person name="Benny G.L."/>
            <person name="Blankenship S."/>
            <person name="Bonito G."/>
            <person name="Cuomo C."/>
            <person name="Desiro A."/>
            <person name="Gervers K.A."/>
            <person name="Hundley H."/>
            <person name="Kuo A."/>
            <person name="LaButti K."/>
            <person name="Lang B.F."/>
            <person name="Lipzen A."/>
            <person name="O'Donnell K."/>
            <person name="Pangilinan J."/>
            <person name="Reynolds N."/>
            <person name="Sandor L."/>
            <person name="Smith M.W."/>
            <person name="Tsang A."/>
            <person name="Grigoriev I.V."/>
            <person name="Stajich J.E."/>
            <person name="Spatafora J.W."/>
        </authorList>
    </citation>
    <scope>NUCLEOTIDE SEQUENCE</scope>
    <source>
        <strain evidence="8">RSA 2281</strain>
    </source>
</reference>
<evidence type="ECO:0000256" key="1">
    <source>
        <dbReference type="ARBA" id="ARBA00004141"/>
    </source>
</evidence>
<dbReference type="GO" id="GO:0006676">
    <property type="term" value="P:mannosyl diphosphorylinositol ceramide metabolic process"/>
    <property type="evidence" value="ECO:0007669"/>
    <property type="project" value="TreeGrafter"/>
</dbReference>
<comment type="subcellular location">
    <subcellularLocation>
        <location evidence="1">Membrane</location>
        <topology evidence="1">Multi-pass membrane protein</topology>
    </subcellularLocation>
</comment>
<accession>A0AAD5K1V5</accession>
<organism evidence="8 9">
    <name type="scientific">Phascolomyces articulosus</name>
    <dbReference type="NCBI Taxonomy" id="60185"/>
    <lineage>
        <taxon>Eukaryota</taxon>
        <taxon>Fungi</taxon>
        <taxon>Fungi incertae sedis</taxon>
        <taxon>Mucoromycota</taxon>
        <taxon>Mucoromycotina</taxon>
        <taxon>Mucoromycetes</taxon>
        <taxon>Mucorales</taxon>
        <taxon>Lichtheimiaceae</taxon>
        <taxon>Phascolomyces</taxon>
    </lineage>
</organism>
<dbReference type="SMART" id="SM00014">
    <property type="entry name" value="acidPPc"/>
    <property type="match status" value="1"/>
</dbReference>
<evidence type="ECO:0000313" key="9">
    <source>
        <dbReference type="Proteomes" id="UP001209540"/>
    </source>
</evidence>
<feature type="region of interest" description="Disordered" evidence="5">
    <location>
        <begin position="396"/>
        <end position="436"/>
    </location>
</feature>
<sequence length="436" mass="49377">MTATHLNSSSNNKNIVISTDRLLSMLSSPQRWSLKTVSYVAMGILLTFDFMIIRSPPFLVRLALAVLLASSTMIPYIRRFTVPAMPIFTWLITFYANQFIPADYRPGHIFVNILPSLERILYGANLSEIISKHQHPILDVLAWLPYGVIHFSLPFIFALALFIFGPPKSLQVFGKAFGWMNVCGVLTQLMFPNASPWYEMSYGSAPADYTIPGEAGGLARIDKILHLNLYGSSFGASPLVFGAFPSLHSGSATIEMAFLVYLFPKAWPLAIGYTMWMWWSTMYLTHHYLVDLVGGSIYAFLTFFVARRYLPKVRPECRTRLDYLGIKEVSFRSFFQSIEFRANYGYLANKCDQDQDEYEKLMHATVDMDGMPQDVLVLMEPEEKMELRLRRFDGNMDDEENMGLSYSGSSSPAEPASPTTPRTPLSFPQFPLHSKA</sequence>
<dbReference type="Proteomes" id="UP001209540">
    <property type="component" value="Unassembled WGS sequence"/>
</dbReference>
<evidence type="ECO:0000256" key="6">
    <source>
        <dbReference type="SAM" id="Phobius"/>
    </source>
</evidence>
<name>A0AAD5K1V5_9FUNG</name>
<keyword evidence="3 6" id="KW-1133">Transmembrane helix</keyword>
<evidence type="ECO:0000256" key="5">
    <source>
        <dbReference type="SAM" id="MobiDB-lite"/>
    </source>
</evidence>
<keyword evidence="9" id="KW-1185">Reference proteome</keyword>
<dbReference type="InterPro" id="IPR052185">
    <property type="entry name" value="IPC_Synthase-Related"/>
</dbReference>
<evidence type="ECO:0000256" key="2">
    <source>
        <dbReference type="ARBA" id="ARBA00022692"/>
    </source>
</evidence>
<feature type="transmembrane region" description="Helical" evidence="6">
    <location>
        <begin position="285"/>
        <end position="306"/>
    </location>
</feature>
<dbReference type="SUPFAM" id="SSF48317">
    <property type="entry name" value="Acid phosphatase/Vanadium-dependent haloperoxidase"/>
    <property type="match status" value="1"/>
</dbReference>
<dbReference type="AlphaFoldDB" id="A0AAD5K1V5"/>
<gene>
    <name evidence="8" type="ORF">BDA99DRAFT_523108</name>
</gene>
<dbReference type="GO" id="GO:0016020">
    <property type="term" value="C:membrane"/>
    <property type="evidence" value="ECO:0007669"/>
    <property type="project" value="UniProtKB-SubCell"/>
</dbReference>
<evidence type="ECO:0000256" key="4">
    <source>
        <dbReference type="ARBA" id="ARBA00023136"/>
    </source>
</evidence>
<feature type="transmembrane region" description="Helical" evidence="6">
    <location>
        <begin position="58"/>
        <end position="77"/>
    </location>
</feature>
<dbReference type="Gene3D" id="1.20.144.10">
    <property type="entry name" value="Phosphatidic acid phosphatase type 2/haloperoxidase"/>
    <property type="match status" value="1"/>
</dbReference>
<dbReference type="PANTHER" id="PTHR31310:SF11">
    <property type="entry name" value="INOSITOL PHOSPHORYLCERAMIDE SYNTHASE CATALYTIC SUBUNIT AUR1"/>
    <property type="match status" value="1"/>
</dbReference>
<keyword evidence="4 6" id="KW-0472">Membrane</keyword>
<feature type="compositionally biased region" description="Low complexity" evidence="5">
    <location>
        <begin position="407"/>
        <end position="424"/>
    </location>
</feature>
<reference evidence="8" key="1">
    <citation type="journal article" date="2022" name="IScience">
        <title>Evolution of zygomycete secretomes and the origins of terrestrial fungal ecologies.</title>
        <authorList>
            <person name="Chang Y."/>
            <person name="Wang Y."/>
            <person name="Mondo S."/>
            <person name="Ahrendt S."/>
            <person name="Andreopoulos W."/>
            <person name="Barry K."/>
            <person name="Beard J."/>
            <person name="Benny G.L."/>
            <person name="Blankenship S."/>
            <person name="Bonito G."/>
            <person name="Cuomo C."/>
            <person name="Desiro A."/>
            <person name="Gervers K.A."/>
            <person name="Hundley H."/>
            <person name="Kuo A."/>
            <person name="LaButti K."/>
            <person name="Lang B.F."/>
            <person name="Lipzen A."/>
            <person name="O'Donnell K."/>
            <person name="Pangilinan J."/>
            <person name="Reynolds N."/>
            <person name="Sandor L."/>
            <person name="Smith M.E."/>
            <person name="Tsang A."/>
            <person name="Grigoriev I.V."/>
            <person name="Stajich J.E."/>
            <person name="Spatafora J.W."/>
        </authorList>
    </citation>
    <scope>NUCLEOTIDE SEQUENCE</scope>
    <source>
        <strain evidence="8">RSA 2281</strain>
    </source>
</reference>